<evidence type="ECO:0000313" key="1">
    <source>
        <dbReference type="EMBL" id="MPM42714.1"/>
    </source>
</evidence>
<dbReference type="AlphaFoldDB" id="A0A644ZYU1"/>
<proteinExistence type="predicted"/>
<protein>
    <submittedName>
        <fullName evidence="1">Uncharacterized protein</fullName>
    </submittedName>
</protein>
<sequence>MVEGKNSVTLNNVTLSGNMPASTDANENIHNIMLYQSMSGDAEVGQSSFTATGGSILANAGDMFYVTNTTCAITLNNVALTLANDVLLNVCGNSNARGWGTAGANGGTCAFTVSGQTMNGNILVDEISSLDFSMLSGSVYTGAINPSGAAGTVNVTIEDGCQWILTGDCYITSFTGSVANIVTNGYAVYVNGVAITG</sequence>
<reference evidence="1" key="1">
    <citation type="submission" date="2019-08" db="EMBL/GenBank/DDBJ databases">
        <authorList>
            <person name="Kucharzyk K."/>
            <person name="Murdoch R.W."/>
            <person name="Higgins S."/>
            <person name="Loffler F."/>
        </authorList>
    </citation>
    <scope>NUCLEOTIDE SEQUENCE</scope>
</reference>
<accession>A0A644ZYU1</accession>
<name>A0A644ZYU1_9ZZZZ</name>
<organism evidence="1">
    <name type="scientific">bioreactor metagenome</name>
    <dbReference type="NCBI Taxonomy" id="1076179"/>
    <lineage>
        <taxon>unclassified sequences</taxon>
        <taxon>metagenomes</taxon>
        <taxon>ecological metagenomes</taxon>
    </lineage>
</organism>
<dbReference type="InterPro" id="IPR012332">
    <property type="entry name" value="Autotransporter_pectin_lyase_C"/>
</dbReference>
<dbReference type="Gene3D" id="2.160.20.20">
    <property type="match status" value="1"/>
</dbReference>
<dbReference type="EMBL" id="VSSQ01009830">
    <property type="protein sequence ID" value="MPM42714.1"/>
    <property type="molecule type" value="Genomic_DNA"/>
</dbReference>
<gene>
    <name evidence="1" type="ORF">SDC9_89383</name>
</gene>
<comment type="caution">
    <text evidence="1">The sequence shown here is derived from an EMBL/GenBank/DDBJ whole genome shotgun (WGS) entry which is preliminary data.</text>
</comment>